<feature type="domain" description="Trafficking protein particle complex subunit 13 C-terminal" evidence="3">
    <location>
        <begin position="360"/>
        <end position="456"/>
    </location>
</feature>
<dbReference type="PANTHER" id="PTHR13134:SF3">
    <property type="entry name" value="TRAFFICKING PROTEIN PARTICLE COMPLEX SUBUNIT 13"/>
    <property type="match status" value="1"/>
</dbReference>
<dbReference type="InterPro" id="IPR010378">
    <property type="entry name" value="TRAPPC13"/>
</dbReference>
<gene>
    <name evidence="5" type="ORF">AMSG_09232</name>
</gene>
<evidence type="ECO:0000259" key="3">
    <source>
        <dbReference type="Pfam" id="PF23643"/>
    </source>
</evidence>
<dbReference type="GeneID" id="25567734"/>
<organism evidence="5 6">
    <name type="scientific">Thecamonas trahens ATCC 50062</name>
    <dbReference type="NCBI Taxonomy" id="461836"/>
    <lineage>
        <taxon>Eukaryota</taxon>
        <taxon>Apusozoa</taxon>
        <taxon>Apusomonadida</taxon>
        <taxon>Apusomonadidae</taxon>
        <taxon>Thecamonas</taxon>
    </lineage>
</organism>
<proteinExistence type="inferred from homology"/>
<comment type="similarity">
    <text evidence="1">Belongs to the TRAPPC13 family.</text>
</comment>
<dbReference type="Pfam" id="PF23647">
    <property type="entry name" value="TRAPPC13_M"/>
    <property type="match status" value="1"/>
</dbReference>
<name>A0A0L0DLD9_THETB</name>
<sequence>MLTYSSNLAIDPILVHVPGEDTLKLLVALHQHQDARANGLVEQLTPLTLQVLRLGKPQFAPTVGGAPLVDPHVPLELSHAMYADVAGESKAVDSLRSMGLSPMMALPVSSAEVLLGETLMCFVSFHNSGSAPLADVAIKIELHTKTQPYSLVDNAAAPLQQLQAGHSANYLVKHEVKELGRHMLRCSASYVHVSGEPRVVPAKYKFEVINPLSVTVRIPHHGDALFVEAELENATDVPLFIDSVTLVPAPGLACLDVNTQFDPPTALVASESSLAQLDFDALMEAPVDSDFLKPGCARQFLYRLTPAPGSGTLLRTVTSVGKLDIVWKTGFGEAGRLQTSQLARALPPAPGLAIEIDELPDVVAACSPFVAVLKVTNESPAPVALRLHVAKATDAAIALDGVSGTAYGELRSGASLRIPLHLFATRPGMHPLRGIHLVDTHTGNMYEARDLAVIFVEPPHAAPSHAP</sequence>
<dbReference type="Pfam" id="PF06159">
    <property type="entry name" value="TRAPPC13_N"/>
    <property type="match status" value="1"/>
</dbReference>
<dbReference type="OrthoDB" id="10250284at2759"/>
<evidence type="ECO:0000259" key="4">
    <source>
        <dbReference type="Pfam" id="PF23647"/>
    </source>
</evidence>
<dbReference type="eggNOG" id="KOG2625">
    <property type="taxonomic scope" value="Eukaryota"/>
</dbReference>
<dbReference type="RefSeq" id="XP_013754627.1">
    <property type="nucleotide sequence ID" value="XM_013899173.1"/>
</dbReference>
<feature type="domain" description="Trafficking protein particle complex subunit 13 N-terminal" evidence="2">
    <location>
        <begin position="47"/>
        <end position="208"/>
    </location>
</feature>
<evidence type="ECO:0000259" key="2">
    <source>
        <dbReference type="Pfam" id="PF06159"/>
    </source>
</evidence>
<evidence type="ECO:0000313" key="5">
    <source>
        <dbReference type="EMBL" id="KNC53154.1"/>
    </source>
</evidence>
<dbReference type="GO" id="GO:1990072">
    <property type="term" value="C:TRAPPIII protein complex"/>
    <property type="evidence" value="ECO:0007669"/>
    <property type="project" value="TreeGrafter"/>
</dbReference>
<dbReference type="InterPro" id="IPR055428">
    <property type="entry name" value="TRAPPC13_C"/>
</dbReference>
<keyword evidence="6" id="KW-1185">Reference proteome</keyword>
<evidence type="ECO:0000313" key="6">
    <source>
        <dbReference type="Proteomes" id="UP000054408"/>
    </source>
</evidence>
<dbReference type="AlphaFoldDB" id="A0A0L0DLD9"/>
<dbReference type="EMBL" id="GL349479">
    <property type="protein sequence ID" value="KNC53154.1"/>
    <property type="molecule type" value="Genomic_DNA"/>
</dbReference>
<dbReference type="InterPro" id="IPR055429">
    <property type="entry name" value="TRAPPC13_M"/>
</dbReference>
<dbReference type="Pfam" id="PF23643">
    <property type="entry name" value="TRAPPC13_C"/>
    <property type="match status" value="1"/>
</dbReference>
<accession>A0A0L0DLD9</accession>
<evidence type="ECO:0000256" key="1">
    <source>
        <dbReference type="ARBA" id="ARBA00010785"/>
    </source>
</evidence>
<dbReference type="OMA" id="YLCVHNG"/>
<dbReference type="Proteomes" id="UP000054408">
    <property type="component" value="Unassembled WGS sequence"/>
</dbReference>
<feature type="domain" description="Trafficking protein particle complex subunit 13 middle" evidence="4">
    <location>
        <begin position="223"/>
        <end position="347"/>
    </location>
</feature>
<protein>
    <submittedName>
        <fullName evidence="5">UPF0533 protein C5orf44</fullName>
    </submittedName>
</protein>
<dbReference type="STRING" id="461836.A0A0L0DLD9"/>
<dbReference type="InterPro" id="IPR055427">
    <property type="entry name" value="TRAPPC13_N"/>
</dbReference>
<reference evidence="5 6" key="1">
    <citation type="submission" date="2010-05" db="EMBL/GenBank/DDBJ databases">
        <title>The Genome Sequence of Thecamonas trahens ATCC 50062.</title>
        <authorList>
            <consortium name="The Broad Institute Genome Sequencing Platform"/>
            <person name="Russ C."/>
            <person name="Cuomo C."/>
            <person name="Shea T."/>
            <person name="Young S.K."/>
            <person name="Zeng Q."/>
            <person name="Koehrsen M."/>
            <person name="Haas B."/>
            <person name="Borodovsky M."/>
            <person name="Guigo R."/>
            <person name="Alvarado L."/>
            <person name="Berlin A."/>
            <person name="Bochicchio J."/>
            <person name="Borenstein D."/>
            <person name="Chapman S."/>
            <person name="Chen Z."/>
            <person name="Freedman E."/>
            <person name="Gellesch M."/>
            <person name="Goldberg J."/>
            <person name="Griggs A."/>
            <person name="Gujja S."/>
            <person name="Heilman E."/>
            <person name="Heiman D."/>
            <person name="Hepburn T."/>
            <person name="Howarth C."/>
            <person name="Jen D."/>
            <person name="Larson L."/>
            <person name="Mehta T."/>
            <person name="Park D."/>
            <person name="Pearson M."/>
            <person name="Roberts A."/>
            <person name="Saif S."/>
            <person name="Shenoy N."/>
            <person name="Sisk P."/>
            <person name="Stolte C."/>
            <person name="Sykes S."/>
            <person name="Thomson T."/>
            <person name="Walk T."/>
            <person name="White J."/>
            <person name="Yandava C."/>
            <person name="Burger G."/>
            <person name="Gray M.W."/>
            <person name="Holland P.W.H."/>
            <person name="King N."/>
            <person name="Lang F.B.F."/>
            <person name="Roger A.J."/>
            <person name="Ruiz-Trillo I."/>
            <person name="Lander E."/>
            <person name="Nusbaum C."/>
        </authorList>
    </citation>
    <scope>NUCLEOTIDE SEQUENCE [LARGE SCALE GENOMIC DNA]</scope>
    <source>
        <strain evidence="5 6">ATCC 50062</strain>
    </source>
</reference>
<dbReference type="PANTHER" id="PTHR13134">
    <property type="entry name" value="TRAFFICKING PROTEIN PARTICLE COMPLEX SUBUNIT 13"/>
    <property type="match status" value="1"/>
</dbReference>